<dbReference type="Gene3D" id="1.25.40.10">
    <property type="entry name" value="Tetratricopeptide repeat domain"/>
    <property type="match status" value="1"/>
</dbReference>
<organism evidence="5 6">
    <name type="scientific">Hibiscus sabdariffa</name>
    <name type="common">roselle</name>
    <dbReference type="NCBI Taxonomy" id="183260"/>
    <lineage>
        <taxon>Eukaryota</taxon>
        <taxon>Viridiplantae</taxon>
        <taxon>Streptophyta</taxon>
        <taxon>Embryophyta</taxon>
        <taxon>Tracheophyta</taxon>
        <taxon>Spermatophyta</taxon>
        <taxon>Magnoliopsida</taxon>
        <taxon>eudicotyledons</taxon>
        <taxon>Gunneridae</taxon>
        <taxon>Pentapetalae</taxon>
        <taxon>rosids</taxon>
        <taxon>malvids</taxon>
        <taxon>Malvales</taxon>
        <taxon>Malvaceae</taxon>
        <taxon>Malvoideae</taxon>
        <taxon>Hibiscus</taxon>
    </lineage>
</organism>
<comment type="similarity">
    <text evidence="3">Belongs to the EMC2 family.</text>
</comment>
<evidence type="ECO:0000259" key="4">
    <source>
        <dbReference type="Pfam" id="PF22890"/>
    </source>
</evidence>
<dbReference type="Proteomes" id="UP001472677">
    <property type="component" value="Unassembled WGS sequence"/>
</dbReference>
<keyword evidence="3" id="KW-0256">Endoplasmic reticulum</keyword>
<comment type="caution">
    <text evidence="5">The sequence shown here is derived from an EMBL/GenBank/DDBJ whole genome shotgun (WGS) entry which is preliminary data.</text>
</comment>
<dbReference type="InterPro" id="IPR055217">
    <property type="entry name" value="TPR_EMC2"/>
</dbReference>
<dbReference type="SUPFAM" id="SSF48452">
    <property type="entry name" value="TPR-like"/>
    <property type="match status" value="1"/>
</dbReference>
<keyword evidence="6" id="KW-1185">Reference proteome</keyword>
<dbReference type="InterPro" id="IPR011990">
    <property type="entry name" value="TPR-like_helical_dom_sf"/>
</dbReference>
<comment type="function">
    <text evidence="3">Part of the endoplasmic reticulum membrane protein complex (EMC) that enables the energy-independent insertion into endoplasmic reticulum membranes of newly synthesized membrane proteins.</text>
</comment>
<evidence type="ECO:0000313" key="5">
    <source>
        <dbReference type="EMBL" id="KAK8564902.1"/>
    </source>
</evidence>
<evidence type="ECO:0000256" key="2">
    <source>
        <dbReference type="ARBA" id="ARBA00022803"/>
    </source>
</evidence>
<reference evidence="5 6" key="1">
    <citation type="journal article" date="2024" name="G3 (Bethesda)">
        <title>Genome assembly of Hibiscus sabdariffa L. provides insights into metabolisms of medicinal natural products.</title>
        <authorList>
            <person name="Kim T."/>
        </authorList>
    </citation>
    <scope>NUCLEOTIDE SEQUENCE [LARGE SCALE GENOMIC DNA]</scope>
    <source>
        <strain evidence="5">TK-2024</strain>
        <tissue evidence="5">Old leaves</tissue>
    </source>
</reference>
<dbReference type="PANTHER" id="PTHR12760">
    <property type="entry name" value="TETRATRICOPEPTIDE REPEAT PROTEIN"/>
    <property type="match status" value="1"/>
</dbReference>
<feature type="domain" description="EMC2 TPR-like" evidence="4">
    <location>
        <begin position="100"/>
        <end position="209"/>
    </location>
</feature>
<protein>
    <recommendedName>
        <fullName evidence="3">ER membrane protein complex subunit 2</fullName>
    </recommendedName>
</protein>
<dbReference type="InterPro" id="IPR039856">
    <property type="entry name" value="EMC2-like"/>
</dbReference>
<accession>A0ABR2EUX7</accession>
<name>A0ABR2EUX7_9ROSI</name>
<evidence type="ECO:0000256" key="3">
    <source>
        <dbReference type="RuleBase" id="RU367091"/>
    </source>
</evidence>
<evidence type="ECO:0000313" key="6">
    <source>
        <dbReference type="Proteomes" id="UP001472677"/>
    </source>
</evidence>
<keyword evidence="2" id="KW-0802">TPR repeat</keyword>
<keyword evidence="3" id="KW-0472">Membrane</keyword>
<keyword evidence="1" id="KW-0677">Repeat</keyword>
<dbReference type="EMBL" id="JBBPBM010000010">
    <property type="protein sequence ID" value="KAK8564902.1"/>
    <property type="molecule type" value="Genomic_DNA"/>
</dbReference>
<evidence type="ECO:0000256" key="1">
    <source>
        <dbReference type="ARBA" id="ARBA00022737"/>
    </source>
</evidence>
<sequence length="300" mass="33817">MVSKTEETQLNRLENQVDNGGGGAWEYLCLARKLKVRRPEKVLKYGLSILNDSKKRSALGPEEWTVYEQLAIAAMDCQCLDVAKDCIKVLQKKFPESKRVGRLEGMLLEATGLRAEAEKAYSSLLEDNPLDQVIHKRRVAMAKAQGKFSAAIEWLNKYLEIFMADHDPWRELAEIYVSLQMYKQAAFCYEELILSQPTVPLYHLAYADVLYTLGGLENLQTAKKYYASTIDLTGGKNTRALLGICLCTSAITQLRKGRNKEDKDAPELQSLAAKALEKDYKQRADDKLGLLTCALRSLKI</sequence>
<comment type="subunit">
    <text evidence="3">Component of the ER membrane protein complex (EMC).</text>
</comment>
<dbReference type="Pfam" id="PF22890">
    <property type="entry name" value="TPR_EMC2"/>
    <property type="match status" value="1"/>
</dbReference>
<proteinExistence type="inferred from homology"/>
<comment type="subcellular location">
    <subcellularLocation>
        <location evidence="3">Endoplasmic reticulum membrane</location>
        <topology evidence="3">Peripheral membrane protein</topology>
        <orientation evidence="3">Cytoplasmic side</orientation>
    </subcellularLocation>
</comment>
<gene>
    <name evidence="5" type="ORF">V6N12_058481</name>
</gene>